<dbReference type="NCBIfam" id="TIGR00256">
    <property type="entry name" value="D-aminoacyl-tRNA deacylase"/>
    <property type="match status" value="1"/>
</dbReference>
<dbReference type="GO" id="GO:0000049">
    <property type="term" value="F:tRNA binding"/>
    <property type="evidence" value="ECO:0007669"/>
    <property type="project" value="UniProtKB-UniRule"/>
</dbReference>
<dbReference type="HAMAP" id="MF_00518">
    <property type="entry name" value="Deacylase_Dtd"/>
    <property type="match status" value="1"/>
</dbReference>
<comment type="subunit">
    <text evidence="2">Homodimer.</text>
</comment>
<protein>
    <recommendedName>
        <fullName evidence="2">D-aminoacyl-tRNA deacylase</fullName>
        <shortName evidence="2">DTD</shortName>
        <ecNumber evidence="2">3.1.1.96</ecNumber>
    </recommendedName>
    <alternativeName>
        <fullName evidence="2">Gly-tRNA(Ala) deacylase</fullName>
        <ecNumber evidence="2">3.1.1.-</ecNumber>
    </alternativeName>
</protein>
<keyword evidence="2" id="KW-0378">Hydrolase</keyword>
<dbReference type="FunFam" id="3.50.80.10:FF:000001">
    <property type="entry name" value="D-aminoacyl-tRNA deacylase"/>
    <property type="match status" value="1"/>
</dbReference>
<dbReference type="PANTHER" id="PTHR10472:SF5">
    <property type="entry name" value="D-AMINOACYL-TRNA DEACYLASE 1"/>
    <property type="match status" value="1"/>
</dbReference>
<proteinExistence type="inferred from homology"/>
<comment type="catalytic activity">
    <reaction evidence="2">
        <text>a D-aminoacyl-tRNA + H2O = a tRNA + a D-alpha-amino acid + H(+)</text>
        <dbReference type="Rhea" id="RHEA:13953"/>
        <dbReference type="Rhea" id="RHEA-COMP:10123"/>
        <dbReference type="Rhea" id="RHEA-COMP:10124"/>
        <dbReference type="ChEBI" id="CHEBI:15377"/>
        <dbReference type="ChEBI" id="CHEBI:15378"/>
        <dbReference type="ChEBI" id="CHEBI:59871"/>
        <dbReference type="ChEBI" id="CHEBI:78442"/>
        <dbReference type="ChEBI" id="CHEBI:79333"/>
        <dbReference type="EC" id="3.1.1.96"/>
    </reaction>
</comment>
<sequence>MRLLLQRVRHASVQCEGREVSCIGPGLLVLAGFGAADGPELPATKSWQTILKKLVSLRIFPDMAGRMNEDVLQHGGQLLVVSQFTLYADLRSGRRPSFSNAAPPQTARALYDTLLTDLDALAPGRVAGGVFGGDMDVTLLNWGPVTMQLDSADFAGP</sequence>
<evidence type="ECO:0000313" key="4">
    <source>
        <dbReference type="Proteomes" id="UP000016587"/>
    </source>
</evidence>
<keyword evidence="2" id="KW-0820">tRNA-binding</keyword>
<dbReference type="eggNOG" id="COG1490">
    <property type="taxonomic scope" value="Bacteria"/>
</dbReference>
<keyword evidence="2" id="KW-0694">RNA-binding</keyword>
<dbReference type="Gene3D" id="3.50.80.10">
    <property type="entry name" value="D-tyrosyl-tRNA(Tyr) deacylase"/>
    <property type="match status" value="1"/>
</dbReference>
<organism evidence="3 4">
    <name type="scientific">Megalodesulfovibrio gigas (strain ATCC 19364 / DSM 1382 / NCIMB 9332 / VKM B-1759)</name>
    <name type="common">Desulfovibrio gigas</name>
    <dbReference type="NCBI Taxonomy" id="1121448"/>
    <lineage>
        <taxon>Bacteria</taxon>
        <taxon>Pseudomonadati</taxon>
        <taxon>Thermodesulfobacteriota</taxon>
        <taxon>Desulfovibrionia</taxon>
        <taxon>Desulfovibrionales</taxon>
        <taxon>Desulfovibrionaceae</taxon>
        <taxon>Megalodesulfovibrio</taxon>
    </lineage>
</organism>
<dbReference type="HOGENOM" id="CLU_076901_1_0_7"/>
<reference evidence="4" key="2">
    <citation type="submission" date="2013-07" db="EMBL/GenBank/DDBJ databases">
        <authorList>
            <person name="Morais-Silva F.O."/>
            <person name="Rezende A.M."/>
            <person name="Pimentel C."/>
            <person name="Resende D.M."/>
            <person name="Santos C.I."/>
            <person name="Clemente C."/>
            <person name="de Oliveira L.M."/>
            <person name="da Silva S.M."/>
            <person name="Costa D.A."/>
            <person name="Varela-Raposo A."/>
            <person name="Horacio E.C.A."/>
            <person name="Matos M."/>
            <person name="Flores O."/>
            <person name="Ruiz J.C."/>
            <person name="Rodrigues-Pousada C."/>
        </authorList>
    </citation>
    <scope>NUCLEOTIDE SEQUENCE [LARGE SCALE GENOMIC DNA]</scope>
    <source>
        <strain evidence="4">ATCC 19364 / DSM 1382 / NCIMB 9332 / VKM B-1759</strain>
    </source>
</reference>
<dbReference type="GO" id="GO:0019478">
    <property type="term" value="P:D-amino acid catabolic process"/>
    <property type="evidence" value="ECO:0007669"/>
    <property type="project" value="UniProtKB-UniRule"/>
</dbReference>
<dbReference type="EC" id="3.1.1.-" evidence="2"/>
<dbReference type="EMBL" id="CP006585">
    <property type="protein sequence ID" value="AGW12037.1"/>
    <property type="molecule type" value="Genomic_DNA"/>
</dbReference>
<name>T2G820_MEGG1</name>
<feature type="short sequence motif" description="Gly-cisPro motif, important for rejection of L-amino acids" evidence="2">
    <location>
        <begin position="143"/>
        <end position="144"/>
    </location>
</feature>
<evidence type="ECO:0000256" key="1">
    <source>
        <dbReference type="ARBA" id="ARBA00009673"/>
    </source>
</evidence>
<dbReference type="GO" id="GO:0051500">
    <property type="term" value="F:D-tyrosyl-tRNA(Tyr) deacylase activity"/>
    <property type="evidence" value="ECO:0007669"/>
    <property type="project" value="TreeGrafter"/>
</dbReference>
<comment type="subcellular location">
    <subcellularLocation>
        <location evidence="2">Cytoplasm</location>
    </subcellularLocation>
</comment>
<dbReference type="AlphaFoldDB" id="T2G820"/>
<dbReference type="GO" id="GO:0005737">
    <property type="term" value="C:cytoplasm"/>
    <property type="evidence" value="ECO:0007669"/>
    <property type="project" value="UniProtKB-SubCell"/>
</dbReference>
<dbReference type="GO" id="GO:0106026">
    <property type="term" value="F:Gly-tRNA(Ala) deacylase activity"/>
    <property type="evidence" value="ECO:0007669"/>
    <property type="project" value="UniProtKB-UniRule"/>
</dbReference>
<dbReference type="KEGG" id="dgg:DGI_0100"/>
<gene>
    <name evidence="2" type="primary">dtd</name>
    <name evidence="3" type="ORF">DGI_0100</name>
</gene>
<comment type="domain">
    <text evidence="2">A Gly-cisPro motif from one monomer fits into the active site of the other monomer to allow specific chiral rejection of L-amino acids.</text>
</comment>
<dbReference type="STRING" id="1121448.DGI_0100"/>
<evidence type="ECO:0000256" key="2">
    <source>
        <dbReference type="HAMAP-Rule" id="MF_00518"/>
    </source>
</evidence>
<keyword evidence="2" id="KW-0963">Cytoplasm</keyword>
<dbReference type="RefSeq" id="WP_021758610.1">
    <property type="nucleotide sequence ID" value="NC_022444.1"/>
</dbReference>
<keyword evidence="4" id="KW-1185">Reference proteome</keyword>
<comment type="catalytic activity">
    <reaction evidence="2">
        <text>glycyl-tRNA(Ala) + H2O = tRNA(Ala) + glycine + H(+)</text>
        <dbReference type="Rhea" id="RHEA:53744"/>
        <dbReference type="Rhea" id="RHEA-COMP:9657"/>
        <dbReference type="Rhea" id="RHEA-COMP:13640"/>
        <dbReference type="ChEBI" id="CHEBI:15377"/>
        <dbReference type="ChEBI" id="CHEBI:15378"/>
        <dbReference type="ChEBI" id="CHEBI:57305"/>
        <dbReference type="ChEBI" id="CHEBI:78442"/>
        <dbReference type="ChEBI" id="CHEBI:78522"/>
    </reaction>
</comment>
<dbReference type="EC" id="3.1.1.96" evidence="2"/>
<dbReference type="InterPro" id="IPR003732">
    <property type="entry name" value="Daa-tRNA_deacyls_DTD"/>
</dbReference>
<accession>T2G820</accession>
<dbReference type="OrthoDB" id="9801395at2"/>
<evidence type="ECO:0000313" key="3">
    <source>
        <dbReference type="EMBL" id="AGW12037.1"/>
    </source>
</evidence>
<reference evidence="3 4" key="1">
    <citation type="journal article" date="2013" name="J. Bacteriol.">
        <title>Roles of HynAB and Ech, the only two hydrogenases found in the model sulfate reducer Desulfovibrio gigas.</title>
        <authorList>
            <person name="Morais-Silva F.O."/>
            <person name="Santos C.I."/>
            <person name="Rodrigues R."/>
            <person name="Pereira I.A."/>
            <person name="Rodrigues-Pousada C."/>
        </authorList>
    </citation>
    <scope>NUCLEOTIDE SEQUENCE [LARGE SCALE GENOMIC DNA]</scope>
    <source>
        <strain evidence="4">ATCC 19364 / DSM 1382 / NCIMB 9332 / VKM B-1759</strain>
    </source>
</reference>
<comment type="function">
    <text evidence="2">An aminoacyl-tRNA editing enzyme that deacylates mischarged D-aminoacyl-tRNAs. Also deacylates mischarged glycyl-tRNA(Ala), protecting cells against glycine mischarging by AlaRS. Acts via tRNA-based rather than protein-based catalysis; rejects L-amino acids rather than detecting D-amino acids in the active site. By recycling D-aminoacyl-tRNA to D-amino acids and free tRNA molecules, this enzyme counteracts the toxicity associated with the formation of D-aminoacyl-tRNA entities in vivo and helps enforce protein L-homochirality.</text>
</comment>
<dbReference type="PANTHER" id="PTHR10472">
    <property type="entry name" value="D-TYROSYL-TRNA TYR DEACYLASE"/>
    <property type="match status" value="1"/>
</dbReference>
<dbReference type="Pfam" id="PF02580">
    <property type="entry name" value="Tyr_Deacylase"/>
    <property type="match status" value="1"/>
</dbReference>
<dbReference type="SUPFAM" id="SSF69500">
    <property type="entry name" value="DTD-like"/>
    <property type="match status" value="1"/>
</dbReference>
<dbReference type="InterPro" id="IPR023509">
    <property type="entry name" value="DTD-like_sf"/>
</dbReference>
<dbReference type="PATRIC" id="fig|1121448.10.peg.99"/>
<dbReference type="GO" id="GO:0043908">
    <property type="term" value="F:Ser(Gly)-tRNA(Ala) hydrolase activity"/>
    <property type="evidence" value="ECO:0007669"/>
    <property type="project" value="UniProtKB-UniRule"/>
</dbReference>
<dbReference type="Proteomes" id="UP000016587">
    <property type="component" value="Chromosome"/>
</dbReference>
<comment type="similarity">
    <text evidence="1 2">Belongs to the DTD family.</text>
</comment>